<reference evidence="2" key="1">
    <citation type="submission" date="2021-06" db="EMBL/GenBank/DDBJ databases">
        <authorList>
            <person name="Kallberg Y."/>
            <person name="Tangrot J."/>
            <person name="Rosling A."/>
        </authorList>
    </citation>
    <scope>NUCLEOTIDE SEQUENCE</scope>
    <source>
        <strain evidence="2">MA453B</strain>
    </source>
</reference>
<proteinExistence type="predicted"/>
<dbReference type="AlphaFoldDB" id="A0A9N9E8V8"/>
<sequence length="617" mass="72410">MYGTRDIIVVIDNVKVLVKLANDFSLCKVRRILESNNVTRMTNSFYFTKNGALINISNENEYLLSDILDDDNMIYLEKDPRPNWRALVRKFSLENGRNYDDYKDRVAEKKLFIIEDCEFSILEPDEYNFHTMTIFSFDDLSKNKNLFFKNSQLGIPNTANFDFPIDPQNSRPSNSEETSSKFKLKNIVKAILSFKIKDIRLTYEFIVAVKRALNSQDINILKHVIEKFGQFIPTVIIFGGRLHYKVTTCTGIYRQGRNESTIQLQDSLIFGGDKIKIFLGKEDDWITSLQEFKLWDIIEFHNPVSIFEFLPNDLKDKIRELIGKTIIYSNIQDYEFKIHDYNDRSNIVDLKMPKNIGSIFSNKDVDPQLLLIVRDINLINKKYIVSKLNDLSFNSIFNPEHIHLQSSTKRCHYNDNTLHEVLNIRTEYSMVLFGIPVVLEWDPSFKCSIIGHHFNRHDDKVCINLYGYDLNEKKYFTRFLSNFKFNLLYTRHPNPDIFSYFKVDKDLSLEKIFEADNNLFINGTNSVHNTEFISLYKEGYNQSDPGFISRKNGHFFIKQPDGHISQDHFFVAVFNPEFKIQEPEIMKNEAIQVIENESQIIIEGEHEITSYDYPIFI</sequence>
<evidence type="ECO:0000313" key="3">
    <source>
        <dbReference type="Proteomes" id="UP000789405"/>
    </source>
</evidence>
<dbReference type="Pfam" id="PF24209">
    <property type="entry name" value="DUF7431"/>
    <property type="match status" value="1"/>
</dbReference>
<accession>A0A9N9E8V8</accession>
<evidence type="ECO:0000259" key="1">
    <source>
        <dbReference type="Pfam" id="PF24209"/>
    </source>
</evidence>
<organism evidence="2 3">
    <name type="scientific">Dentiscutata erythropus</name>
    <dbReference type="NCBI Taxonomy" id="1348616"/>
    <lineage>
        <taxon>Eukaryota</taxon>
        <taxon>Fungi</taxon>
        <taxon>Fungi incertae sedis</taxon>
        <taxon>Mucoromycota</taxon>
        <taxon>Glomeromycotina</taxon>
        <taxon>Glomeromycetes</taxon>
        <taxon>Diversisporales</taxon>
        <taxon>Gigasporaceae</taxon>
        <taxon>Dentiscutata</taxon>
    </lineage>
</organism>
<protein>
    <submittedName>
        <fullName evidence="2">21074_t:CDS:1</fullName>
    </submittedName>
</protein>
<feature type="domain" description="DUF7431" evidence="1">
    <location>
        <begin position="391"/>
        <end position="559"/>
    </location>
</feature>
<comment type="caution">
    <text evidence="2">The sequence shown here is derived from an EMBL/GenBank/DDBJ whole genome shotgun (WGS) entry which is preliminary data.</text>
</comment>
<evidence type="ECO:0000313" key="2">
    <source>
        <dbReference type="EMBL" id="CAG8664552.1"/>
    </source>
</evidence>
<dbReference type="OrthoDB" id="2373134at2759"/>
<gene>
    <name evidence="2" type="ORF">DERYTH_LOCUS10891</name>
</gene>
<keyword evidence="3" id="KW-1185">Reference proteome</keyword>
<dbReference type="Proteomes" id="UP000789405">
    <property type="component" value="Unassembled WGS sequence"/>
</dbReference>
<dbReference type="InterPro" id="IPR055854">
    <property type="entry name" value="DUF7431"/>
</dbReference>
<feature type="non-terminal residue" evidence="2">
    <location>
        <position position="617"/>
    </location>
</feature>
<dbReference type="EMBL" id="CAJVPY010006536">
    <property type="protein sequence ID" value="CAG8664552.1"/>
    <property type="molecule type" value="Genomic_DNA"/>
</dbReference>
<name>A0A9N9E8V8_9GLOM</name>